<name>A0A2P2P3H9_RHIMU</name>
<proteinExistence type="predicted"/>
<organism evidence="1">
    <name type="scientific">Rhizophora mucronata</name>
    <name type="common">Asiatic mangrove</name>
    <dbReference type="NCBI Taxonomy" id="61149"/>
    <lineage>
        <taxon>Eukaryota</taxon>
        <taxon>Viridiplantae</taxon>
        <taxon>Streptophyta</taxon>
        <taxon>Embryophyta</taxon>
        <taxon>Tracheophyta</taxon>
        <taxon>Spermatophyta</taxon>
        <taxon>Magnoliopsida</taxon>
        <taxon>eudicotyledons</taxon>
        <taxon>Gunneridae</taxon>
        <taxon>Pentapetalae</taxon>
        <taxon>rosids</taxon>
        <taxon>fabids</taxon>
        <taxon>Malpighiales</taxon>
        <taxon>Rhizophoraceae</taxon>
        <taxon>Rhizophora</taxon>
    </lineage>
</organism>
<reference evidence="1" key="1">
    <citation type="submission" date="2018-02" db="EMBL/GenBank/DDBJ databases">
        <title>Rhizophora mucronata_Transcriptome.</title>
        <authorList>
            <person name="Meera S.P."/>
            <person name="Sreeshan A."/>
            <person name="Augustine A."/>
        </authorList>
    </citation>
    <scope>NUCLEOTIDE SEQUENCE</scope>
    <source>
        <tissue evidence="1">Leaf</tissue>
    </source>
</reference>
<dbReference type="AlphaFoldDB" id="A0A2P2P3H9"/>
<protein>
    <submittedName>
        <fullName evidence="1">Uncharacterized protein</fullName>
    </submittedName>
</protein>
<sequence length="52" mass="6088">MLGSFCPIFLTSILRQLAQRIKTSPEGEEMQNEALVTKRYKFFILFTPAQFF</sequence>
<evidence type="ECO:0000313" key="1">
    <source>
        <dbReference type="EMBL" id="MBX49229.1"/>
    </source>
</evidence>
<dbReference type="EMBL" id="GGEC01068745">
    <property type="protein sequence ID" value="MBX49229.1"/>
    <property type="molecule type" value="Transcribed_RNA"/>
</dbReference>
<accession>A0A2P2P3H9</accession>